<dbReference type="AlphaFoldDB" id="A0A0L0CIQ0"/>
<feature type="compositionally biased region" description="Low complexity" evidence="1">
    <location>
        <begin position="178"/>
        <end position="193"/>
    </location>
</feature>
<comment type="caution">
    <text evidence="2">The sequence shown here is derived from an EMBL/GenBank/DDBJ whole genome shotgun (WGS) entry which is preliminary data.</text>
</comment>
<feature type="region of interest" description="Disordered" evidence="1">
    <location>
        <begin position="175"/>
        <end position="223"/>
    </location>
</feature>
<evidence type="ECO:0000256" key="1">
    <source>
        <dbReference type="SAM" id="MobiDB-lite"/>
    </source>
</evidence>
<gene>
    <name evidence="2" type="ORF">FF38_02251</name>
</gene>
<organism evidence="2 3">
    <name type="scientific">Lucilia cuprina</name>
    <name type="common">Green bottle fly</name>
    <name type="synonym">Australian sheep blowfly</name>
    <dbReference type="NCBI Taxonomy" id="7375"/>
    <lineage>
        <taxon>Eukaryota</taxon>
        <taxon>Metazoa</taxon>
        <taxon>Ecdysozoa</taxon>
        <taxon>Arthropoda</taxon>
        <taxon>Hexapoda</taxon>
        <taxon>Insecta</taxon>
        <taxon>Pterygota</taxon>
        <taxon>Neoptera</taxon>
        <taxon>Endopterygota</taxon>
        <taxon>Diptera</taxon>
        <taxon>Brachycera</taxon>
        <taxon>Muscomorpha</taxon>
        <taxon>Oestroidea</taxon>
        <taxon>Calliphoridae</taxon>
        <taxon>Luciliinae</taxon>
        <taxon>Lucilia</taxon>
    </lineage>
</organism>
<proteinExistence type="predicted"/>
<accession>A0A0L0CIQ0</accession>
<sequence length="237" mass="27121">MSETLTSQELATLKDLPTAPEMGELRKITTLQDIPLAQGDSVNSQLELEHASTDAENEHKIKTNSLKRFFRLPSKKKSDGTVLEGEPSHMEFEEGCEIQYYQQNPTQNDIESKRDLKQTNSEYRRFKLNYGRYESNPASNVRPQRELSASFSKANLKSSLSTYWNSVFKQKKTKKSSKSQLELQQTVSEATTSRTEREEQLPDSTNDLTQNPDCLPDDNSNLDEIHNLQISEEIQLK</sequence>
<evidence type="ECO:0000313" key="2">
    <source>
        <dbReference type="EMBL" id="KNC32087.1"/>
    </source>
</evidence>
<evidence type="ECO:0000313" key="3">
    <source>
        <dbReference type="Proteomes" id="UP000037069"/>
    </source>
</evidence>
<dbReference type="EMBL" id="JRES01000342">
    <property type="protein sequence ID" value="KNC32087.1"/>
    <property type="molecule type" value="Genomic_DNA"/>
</dbReference>
<name>A0A0L0CIQ0_LUCCU</name>
<dbReference type="Proteomes" id="UP000037069">
    <property type="component" value="Unassembled WGS sequence"/>
</dbReference>
<reference evidence="2 3" key="1">
    <citation type="journal article" date="2015" name="Nat. Commun.">
        <title>Lucilia cuprina genome unlocks parasitic fly biology to underpin future interventions.</title>
        <authorList>
            <person name="Anstead C.A."/>
            <person name="Korhonen P.K."/>
            <person name="Young N.D."/>
            <person name="Hall R.S."/>
            <person name="Jex A.R."/>
            <person name="Murali S.C."/>
            <person name="Hughes D.S."/>
            <person name="Lee S.F."/>
            <person name="Perry T."/>
            <person name="Stroehlein A.J."/>
            <person name="Ansell B.R."/>
            <person name="Breugelmans B."/>
            <person name="Hofmann A."/>
            <person name="Qu J."/>
            <person name="Dugan S."/>
            <person name="Lee S.L."/>
            <person name="Chao H."/>
            <person name="Dinh H."/>
            <person name="Han Y."/>
            <person name="Doddapaneni H.V."/>
            <person name="Worley K.C."/>
            <person name="Muzny D.M."/>
            <person name="Ioannidis P."/>
            <person name="Waterhouse R.M."/>
            <person name="Zdobnov E.M."/>
            <person name="James P.J."/>
            <person name="Bagnall N.H."/>
            <person name="Kotze A.C."/>
            <person name="Gibbs R.A."/>
            <person name="Richards S."/>
            <person name="Batterham P."/>
            <person name="Gasser R.B."/>
        </authorList>
    </citation>
    <scope>NUCLEOTIDE SEQUENCE [LARGE SCALE GENOMIC DNA]</scope>
    <source>
        <strain evidence="2 3">LS</strain>
        <tissue evidence="2">Full body</tissue>
    </source>
</reference>
<protein>
    <submittedName>
        <fullName evidence="2">Uncharacterized protein</fullName>
    </submittedName>
</protein>
<keyword evidence="3" id="KW-1185">Reference proteome</keyword>
<feature type="compositionally biased region" description="Polar residues" evidence="1">
    <location>
        <begin position="202"/>
        <end position="212"/>
    </location>
</feature>
<dbReference type="OrthoDB" id="8012969at2759"/>